<feature type="region of interest" description="Disordered" evidence="5">
    <location>
        <begin position="406"/>
        <end position="461"/>
    </location>
</feature>
<dbReference type="SMART" id="SM00564">
    <property type="entry name" value="PQQ"/>
    <property type="match status" value="6"/>
</dbReference>
<comment type="subcellular location">
    <subcellularLocation>
        <location evidence="4">Cell outer membrane</location>
        <topology evidence="4">Lipid-anchor</topology>
    </subcellularLocation>
</comment>
<evidence type="ECO:0000256" key="1">
    <source>
        <dbReference type="ARBA" id="ARBA00022729"/>
    </source>
</evidence>
<dbReference type="EMBL" id="NRRV01000020">
    <property type="protein sequence ID" value="MBK1631011.1"/>
    <property type="molecule type" value="Genomic_DNA"/>
</dbReference>
<dbReference type="Pfam" id="PF13360">
    <property type="entry name" value="PQQ_2"/>
    <property type="match status" value="1"/>
</dbReference>
<organism evidence="7 8">
    <name type="scientific">Thiohalocapsa halophila</name>
    <dbReference type="NCBI Taxonomy" id="69359"/>
    <lineage>
        <taxon>Bacteria</taxon>
        <taxon>Pseudomonadati</taxon>
        <taxon>Pseudomonadota</taxon>
        <taxon>Gammaproteobacteria</taxon>
        <taxon>Chromatiales</taxon>
        <taxon>Chromatiaceae</taxon>
        <taxon>Thiohalocapsa</taxon>
    </lineage>
</organism>
<keyword evidence="1 4" id="KW-0732">Signal</keyword>
<protein>
    <recommendedName>
        <fullName evidence="4">Outer membrane protein assembly factor BamB</fullName>
    </recommendedName>
</protein>
<name>A0ABS1CGG2_9GAMM</name>
<dbReference type="PANTHER" id="PTHR34512:SF30">
    <property type="entry name" value="OUTER MEMBRANE PROTEIN ASSEMBLY FACTOR BAMB"/>
    <property type="match status" value="1"/>
</dbReference>
<dbReference type="RefSeq" id="WP_200236531.1">
    <property type="nucleotide sequence ID" value="NZ_NRRV01000020.1"/>
</dbReference>
<dbReference type="NCBIfam" id="TIGR03300">
    <property type="entry name" value="assembly_YfgL"/>
    <property type="match status" value="1"/>
</dbReference>
<gene>
    <name evidence="4 7" type="primary">bamB</name>
    <name evidence="7" type="ORF">CKO31_09710</name>
</gene>
<comment type="subunit">
    <text evidence="4">Part of the Bam complex.</text>
</comment>
<dbReference type="InterPro" id="IPR002372">
    <property type="entry name" value="PQQ_rpt_dom"/>
</dbReference>
<evidence type="ECO:0000313" key="7">
    <source>
        <dbReference type="EMBL" id="MBK1631011.1"/>
    </source>
</evidence>
<keyword evidence="4" id="KW-0564">Palmitate</keyword>
<feature type="compositionally biased region" description="Pro residues" evidence="5">
    <location>
        <begin position="421"/>
        <end position="455"/>
    </location>
</feature>
<dbReference type="HAMAP" id="MF_00923">
    <property type="entry name" value="OM_assembly_BamB"/>
    <property type="match status" value="1"/>
</dbReference>
<evidence type="ECO:0000256" key="4">
    <source>
        <dbReference type="HAMAP-Rule" id="MF_00923"/>
    </source>
</evidence>
<keyword evidence="8" id="KW-1185">Reference proteome</keyword>
<proteinExistence type="inferred from homology"/>
<evidence type="ECO:0000256" key="2">
    <source>
        <dbReference type="ARBA" id="ARBA00023136"/>
    </source>
</evidence>
<dbReference type="InterPro" id="IPR018391">
    <property type="entry name" value="PQQ_b-propeller_rpt"/>
</dbReference>
<comment type="similarity">
    <text evidence="4">Belongs to the BamB family.</text>
</comment>
<dbReference type="PANTHER" id="PTHR34512">
    <property type="entry name" value="CELL SURFACE PROTEIN"/>
    <property type="match status" value="1"/>
</dbReference>
<evidence type="ECO:0000259" key="6">
    <source>
        <dbReference type="Pfam" id="PF13360"/>
    </source>
</evidence>
<dbReference type="InterPro" id="IPR011047">
    <property type="entry name" value="Quinoprotein_ADH-like_sf"/>
</dbReference>
<keyword evidence="2 4" id="KW-0472">Membrane</keyword>
<keyword evidence="3 4" id="KW-0998">Cell outer membrane</keyword>
<comment type="function">
    <text evidence="4">Part of the outer membrane protein assembly complex, which is involved in assembly and insertion of beta-barrel proteins into the outer membrane.</text>
</comment>
<dbReference type="SUPFAM" id="SSF50998">
    <property type="entry name" value="Quinoprotein alcohol dehydrogenase-like"/>
    <property type="match status" value="1"/>
</dbReference>
<dbReference type="Proteomes" id="UP000748752">
    <property type="component" value="Unassembled WGS sequence"/>
</dbReference>
<dbReference type="InterPro" id="IPR017687">
    <property type="entry name" value="BamB"/>
</dbReference>
<sequence>MSHRRPTPMTRFGSRAAWICIAALALLLGGCAQLPFLGGERDPTPPTPLDKKMTQRATPQVLWKTRIGKGTDERQLRLQPAFDAGRLYAADARGVVAALSPGDGRIIWERKTDFPFSGGPDVQGETLVLGSTDGDLVALSTRNGAQQWRAQLDSEVVSLPRIIGDLVLVHTVDDTLYAFDRAAGNERWRYSFPAPVLTLHGTSSPVPTAEGAIIGVSGGRLVHVELERGLPLWEAIITPPRGRSELDRIADVDVDPVVVGDTAYVATYNGDLAAVDIPTGDVLWRRELSAHAGLTADETALYITDSDDNLWAASRTNGAGLWRQEGLRYRRVTAPALLGNYLAVADLDGYVHLLSRRDGALLGFERVSKARIGHRPVVAGGVAFVYANDGTVAALRPSTRAAAGGAAAVATPELGRDEQPELPPGVAPETAAPPPTQPAGAPAPPPAEGSPPIPPAGGTTP</sequence>
<dbReference type="PROSITE" id="PS51257">
    <property type="entry name" value="PROKAR_LIPOPROTEIN"/>
    <property type="match status" value="1"/>
</dbReference>
<keyword evidence="4" id="KW-0449">Lipoprotein</keyword>
<evidence type="ECO:0000313" key="8">
    <source>
        <dbReference type="Proteomes" id="UP000748752"/>
    </source>
</evidence>
<comment type="caution">
    <text evidence="7">The sequence shown here is derived from an EMBL/GenBank/DDBJ whole genome shotgun (WGS) entry which is preliminary data.</text>
</comment>
<dbReference type="Gene3D" id="2.130.10.10">
    <property type="entry name" value="YVTN repeat-like/Quinoprotein amine dehydrogenase"/>
    <property type="match status" value="1"/>
</dbReference>
<evidence type="ECO:0000256" key="3">
    <source>
        <dbReference type="ARBA" id="ARBA00023237"/>
    </source>
</evidence>
<reference evidence="7 8" key="1">
    <citation type="journal article" date="2020" name="Microorganisms">
        <title>Osmotic Adaptation and Compatible Solute Biosynthesis of Phototrophic Bacteria as Revealed from Genome Analyses.</title>
        <authorList>
            <person name="Imhoff J.F."/>
            <person name="Rahn T."/>
            <person name="Kunzel S."/>
            <person name="Keller A."/>
            <person name="Neulinger S.C."/>
        </authorList>
    </citation>
    <scope>NUCLEOTIDE SEQUENCE [LARGE SCALE GENOMIC DNA]</scope>
    <source>
        <strain evidence="7 8">DSM 6210</strain>
    </source>
</reference>
<accession>A0ABS1CGG2</accession>
<evidence type="ECO:0000256" key="5">
    <source>
        <dbReference type="SAM" id="MobiDB-lite"/>
    </source>
</evidence>
<feature type="domain" description="Pyrrolo-quinoline quinone repeat" evidence="6">
    <location>
        <begin position="93"/>
        <end position="324"/>
    </location>
</feature>
<dbReference type="InterPro" id="IPR015943">
    <property type="entry name" value="WD40/YVTN_repeat-like_dom_sf"/>
</dbReference>